<accession>A0A816ID71</accession>
<reference evidence="2 3" key="2">
    <citation type="submission" date="2021-05" db="EMBL/GenBank/DDBJ databases">
        <title>Genome Assembly of Synthetic Allotetraploid Brassica napus Reveals Homoeologous Exchanges between Subgenomes.</title>
        <authorList>
            <person name="Davis J.T."/>
        </authorList>
    </citation>
    <scope>NUCLEOTIDE SEQUENCE [LARGE SCALE GENOMIC DNA]</scope>
    <source>
        <strain evidence="3">cv. Da-Ae</strain>
        <tissue evidence="2">Seedling</tissue>
    </source>
</reference>
<evidence type="ECO:0000313" key="2">
    <source>
        <dbReference type="EMBL" id="KAH0890014.1"/>
    </source>
</evidence>
<proteinExistence type="predicted"/>
<sequence>MANSQPFLSDLNTSRGYPTIEMIFILYWQSLERSWISLFPDIEGLYLQNLLYFSLQANYGMIRERKIPEHQGSDLMWGGNEIMAQELCSPSH</sequence>
<dbReference type="Gramene" id="CDX95638">
    <property type="protein sequence ID" value="CDX95638"/>
    <property type="gene ID" value="GSBRNA2T00101519001"/>
</dbReference>
<organism evidence="1">
    <name type="scientific">Brassica napus</name>
    <name type="common">Rape</name>
    <dbReference type="NCBI Taxonomy" id="3708"/>
    <lineage>
        <taxon>Eukaryota</taxon>
        <taxon>Viridiplantae</taxon>
        <taxon>Streptophyta</taxon>
        <taxon>Embryophyta</taxon>
        <taxon>Tracheophyta</taxon>
        <taxon>Spermatophyta</taxon>
        <taxon>Magnoliopsida</taxon>
        <taxon>eudicotyledons</taxon>
        <taxon>Gunneridae</taxon>
        <taxon>Pentapetalae</taxon>
        <taxon>rosids</taxon>
        <taxon>malvids</taxon>
        <taxon>Brassicales</taxon>
        <taxon>Brassicaceae</taxon>
        <taxon>Brassiceae</taxon>
        <taxon>Brassica</taxon>
    </lineage>
</organism>
<evidence type="ECO:0000313" key="3">
    <source>
        <dbReference type="Proteomes" id="UP000824890"/>
    </source>
</evidence>
<gene>
    <name evidence="1" type="ORF">DARMORV10_C03P29950.1</name>
    <name evidence="2" type="ORF">HID58_052443</name>
</gene>
<evidence type="ECO:0000313" key="1">
    <source>
        <dbReference type="EMBL" id="CAF1701370.1"/>
    </source>
</evidence>
<dbReference type="EMBL" id="JAGKQM010000013">
    <property type="protein sequence ID" value="KAH0890014.1"/>
    <property type="molecule type" value="Genomic_DNA"/>
</dbReference>
<dbReference type="Proteomes" id="UP001295469">
    <property type="component" value="Chromosome C03"/>
</dbReference>
<dbReference type="OMA" id="SLERSWI"/>
<keyword evidence="3" id="KW-1185">Reference proteome</keyword>
<dbReference type="EMBL" id="HG994367">
    <property type="protein sequence ID" value="CAF1701370.1"/>
    <property type="molecule type" value="Genomic_DNA"/>
</dbReference>
<name>A0A816ID71_BRANA</name>
<reference evidence="1" key="1">
    <citation type="submission" date="2021-01" db="EMBL/GenBank/DDBJ databases">
        <authorList>
            <consortium name="Genoscope - CEA"/>
            <person name="William W."/>
        </authorList>
    </citation>
    <scope>NUCLEOTIDE SEQUENCE</scope>
</reference>
<dbReference type="Proteomes" id="UP000824890">
    <property type="component" value="Unassembled WGS sequence"/>
</dbReference>
<dbReference type="AlphaFoldDB" id="A0A816ID71"/>
<protein>
    <submittedName>
        <fullName evidence="1">(rape) hypothetical protein</fullName>
    </submittedName>
</protein>